<dbReference type="SUPFAM" id="SSF111038">
    <property type="entry name" value="YjbQ-like"/>
    <property type="match status" value="1"/>
</dbReference>
<dbReference type="Proteomes" id="UP000199289">
    <property type="component" value="Unassembled WGS sequence"/>
</dbReference>
<comment type="similarity">
    <text evidence="1">Belongs to the UPF0047 family.</text>
</comment>
<dbReference type="PROSITE" id="PS01314">
    <property type="entry name" value="UPF0047"/>
    <property type="match status" value="1"/>
</dbReference>
<dbReference type="NCBIfam" id="TIGR00149">
    <property type="entry name" value="TIGR00149_YjbQ"/>
    <property type="match status" value="1"/>
</dbReference>
<dbReference type="PANTHER" id="PTHR30615">
    <property type="entry name" value="UNCHARACTERIZED PROTEIN YJBQ-RELATED"/>
    <property type="match status" value="1"/>
</dbReference>
<dbReference type="InterPro" id="IPR001602">
    <property type="entry name" value="UPF0047_YjbQ-like"/>
</dbReference>
<dbReference type="PANTHER" id="PTHR30615:SF8">
    <property type="entry name" value="UPF0047 PROTEIN C4A8.02C"/>
    <property type="match status" value="1"/>
</dbReference>
<protein>
    <submittedName>
        <fullName evidence="3">Secondary thiamine-phosphate synthase enzyme</fullName>
    </submittedName>
    <submittedName>
        <fullName evidence="2">YjbQ family protein</fullName>
    </submittedName>
</protein>
<organism evidence="3 4">
    <name type="scientific">Halopelagius longus</name>
    <dbReference type="NCBI Taxonomy" id="1236180"/>
    <lineage>
        <taxon>Archaea</taxon>
        <taxon>Methanobacteriati</taxon>
        <taxon>Methanobacteriota</taxon>
        <taxon>Stenosarchaea group</taxon>
        <taxon>Halobacteria</taxon>
        <taxon>Halobacteriales</taxon>
        <taxon>Haloferacaceae</taxon>
    </lineage>
</organism>
<proteinExistence type="inferred from homology"/>
<dbReference type="PIRSF" id="PIRSF004681">
    <property type="entry name" value="UCP004681"/>
    <property type="match status" value="1"/>
</dbReference>
<evidence type="ECO:0000313" key="2">
    <source>
        <dbReference type="EMBL" id="RDI70693.1"/>
    </source>
</evidence>
<dbReference type="EMBL" id="FNKQ01000002">
    <property type="protein sequence ID" value="SDQ48460.1"/>
    <property type="molecule type" value="Genomic_DNA"/>
</dbReference>
<dbReference type="AlphaFoldDB" id="A0A1H1B995"/>
<evidence type="ECO:0000313" key="4">
    <source>
        <dbReference type="Proteomes" id="UP000199289"/>
    </source>
</evidence>
<reference evidence="3" key="2">
    <citation type="submission" date="2016-10" db="EMBL/GenBank/DDBJ databases">
        <authorList>
            <person name="de Groot N.N."/>
        </authorList>
    </citation>
    <scope>NUCLEOTIDE SEQUENCE [LARGE SCALE GENOMIC DNA]</scope>
    <source>
        <strain evidence="3">CGMCC 1.12397</strain>
    </source>
</reference>
<keyword evidence="5" id="KW-1185">Reference proteome</keyword>
<gene>
    <name evidence="2" type="ORF">DWB78_02545</name>
    <name evidence="3" type="ORF">SAMN05216278_1694</name>
</gene>
<sequence>MGTARFDVETDARLDVSDVTDRVADAVDDAAGTDADACTVFVRHTTAGVVCNENERRLLSDIEELLASAVPDEGWSHDELDGNADSHLRALLLGNSVTVPLADGELDLGTWQSLLLVECDGPRTRTVSVVTH</sequence>
<reference evidence="2 5" key="3">
    <citation type="submission" date="2018-07" db="EMBL/GenBank/DDBJ databases">
        <title>Genome sequence of extremly halophilic archaeon Halopelagius longus strain BC12-B1.</title>
        <authorList>
            <person name="Zhang X."/>
        </authorList>
    </citation>
    <scope>NUCLEOTIDE SEQUENCE [LARGE SCALE GENOMIC DNA]</scope>
    <source>
        <strain evidence="2 5">BC12-B1</strain>
    </source>
</reference>
<evidence type="ECO:0000313" key="3">
    <source>
        <dbReference type="EMBL" id="SDQ48460.1"/>
    </source>
</evidence>
<dbReference type="EMBL" id="QQST01000001">
    <property type="protein sequence ID" value="RDI70693.1"/>
    <property type="molecule type" value="Genomic_DNA"/>
</dbReference>
<accession>A0A1H1B995</accession>
<name>A0A1H1B995_9EURY</name>
<dbReference type="InterPro" id="IPR035917">
    <property type="entry name" value="YjbQ-like_sf"/>
</dbReference>
<evidence type="ECO:0000256" key="1">
    <source>
        <dbReference type="ARBA" id="ARBA00005534"/>
    </source>
</evidence>
<dbReference type="Gene3D" id="2.60.120.460">
    <property type="entry name" value="YjbQ-like"/>
    <property type="match status" value="1"/>
</dbReference>
<reference evidence="4" key="1">
    <citation type="submission" date="2016-10" db="EMBL/GenBank/DDBJ databases">
        <authorList>
            <person name="Varghese N."/>
            <person name="Submissions S."/>
        </authorList>
    </citation>
    <scope>NUCLEOTIDE SEQUENCE [LARGE SCALE GENOMIC DNA]</scope>
    <source>
        <strain evidence="4">CGMCC 1.12397</strain>
    </source>
</reference>
<dbReference type="Proteomes" id="UP000255421">
    <property type="component" value="Unassembled WGS sequence"/>
</dbReference>
<dbReference type="RefSeq" id="WP_092535796.1">
    <property type="nucleotide sequence ID" value="NZ_FNKQ01000002.1"/>
</dbReference>
<evidence type="ECO:0000313" key="5">
    <source>
        <dbReference type="Proteomes" id="UP000255421"/>
    </source>
</evidence>
<dbReference type="OrthoDB" id="6663at2157"/>
<dbReference type="Pfam" id="PF01894">
    <property type="entry name" value="YjbQ"/>
    <property type="match status" value="1"/>
</dbReference>